<keyword evidence="8" id="KW-0418">Kinase</keyword>
<keyword evidence="8" id="KW-0808">Transferase</keyword>
<dbReference type="InterPro" id="IPR013515">
    <property type="entry name" value="Phytochrome_cen-reg"/>
</dbReference>
<dbReference type="GO" id="GO:0009881">
    <property type="term" value="F:photoreceptor activity"/>
    <property type="evidence" value="ECO:0007669"/>
    <property type="project" value="UniProtKB-KW"/>
</dbReference>
<dbReference type="GO" id="GO:0016791">
    <property type="term" value="F:phosphatase activity"/>
    <property type="evidence" value="ECO:0007669"/>
    <property type="project" value="TreeGrafter"/>
</dbReference>
<keyword evidence="5" id="KW-0675">Receptor</keyword>
<dbReference type="KEGG" id="lxl:KDY119_01353"/>
<dbReference type="PRINTS" id="PR01033">
    <property type="entry name" value="PHYTOCHROME"/>
</dbReference>
<name>A0A5P9Q8U5_9MICO</name>
<dbReference type="RefSeq" id="WP_153022095.1">
    <property type="nucleotide sequence ID" value="NZ_BAABIH010000012.1"/>
</dbReference>
<keyword evidence="2" id="KW-0716">Sensory transduction</keyword>
<dbReference type="InterPro" id="IPR013654">
    <property type="entry name" value="PAS_2"/>
</dbReference>
<feature type="domain" description="Phytochrome chromophore attachment site" evidence="7">
    <location>
        <begin position="164"/>
        <end position="323"/>
    </location>
</feature>
<dbReference type="InterPro" id="IPR036457">
    <property type="entry name" value="PPM-type-like_dom_sf"/>
</dbReference>
<keyword evidence="9" id="KW-1185">Reference proteome</keyword>
<dbReference type="SMART" id="SM00065">
    <property type="entry name" value="GAF"/>
    <property type="match status" value="1"/>
</dbReference>
<dbReference type="GO" id="GO:0006355">
    <property type="term" value="P:regulation of DNA-templated transcription"/>
    <property type="evidence" value="ECO:0007669"/>
    <property type="project" value="InterPro"/>
</dbReference>
<dbReference type="InterPro" id="IPR052016">
    <property type="entry name" value="Bact_Sigma-Reg"/>
</dbReference>
<dbReference type="EC" id="2.7.13.3" evidence="8"/>
<dbReference type="InterPro" id="IPR043150">
    <property type="entry name" value="Phytochrome_PHY_sf"/>
</dbReference>
<evidence type="ECO:0000313" key="9">
    <source>
        <dbReference type="Proteomes" id="UP000326702"/>
    </source>
</evidence>
<dbReference type="SUPFAM" id="SSF55785">
    <property type="entry name" value="PYP-like sensor domain (PAS domain)"/>
    <property type="match status" value="1"/>
</dbReference>
<accession>A0A5P9Q8U5</accession>
<reference evidence="8 9" key="1">
    <citation type="submission" date="2019-10" db="EMBL/GenBank/DDBJ databases">
        <title>Genome sequence of Luteimicrobium xylanilyticum HY-24.</title>
        <authorList>
            <person name="Kim D.Y."/>
            <person name="Park H.-Y."/>
        </authorList>
    </citation>
    <scope>NUCLEOTIDE SEQUENCE [LARGE SCALE GENOMIC DNA]</scope>
    <source>
        <strain evidence="8 9">HY-24</strain>
    </source>
</reference>
<sequence length="761" mass="80932">MTSPTDAEPGPFLAPGEPVDLDNCEREPIHIPGLIQPRGALVVVDETDGAVLQASANLRDLTGTGHEEALGRPLRHVLGDDGDALLEHARGRGDLASHNPVQVGTPHAPGRRLDAVLHRPPLPDGSGGVLVVELEPGDADRTLGFSDSYRRVRGALADLERAATLDALFEATARHVRALTGFDRVMIYRFDRDYNGEVVAEARTPALNAFLGLHYPASDIPAQARALYEKNWIRLIADVGYEAVPVVPTDLPTTGQPLDLTYSTLRSVSPIHLEYLGNMGVRASMSISLLRDGRLWGLIACHHYAGPHEPSYEVRSAAEFLGSTLSVRLVAQAEEERAAATTRSAALLADLVATSTDEDAPLATLLTQDDRLVDALGADGAVVAAEGRVTGRGEAPDADGAAPLLAWVARNGGEVVATDSLARDAPDVAAALPGVAGVLAVALPDGQAVMWLRGEVQRTVDWGGDPHNKAIARREGAEVRLSPRKSFERWREIVGGRSAAWSTSELESARALRRHLVEVLYRRGRREVRATESLQRSLLPDVLPQPAGWALDARYDAAGTGLVGGDWYDALGLPDGRLGLVVGDVTGHGLHAAAAMGQLRSGLRTALITATSLRGALEDLVSLARWTMPHQVATLAVVLLRPDDGTFEYASLGHLPGLVADAERRPQWLGQLGTRPLGVGSSAVAVGTGEVPPGGLLALFTDGLVERRTESVREGMSRLARAVSERSAATIDELVTQVRDPQSTDDATLLVVRRIGADRTS</sequence>
<dbReference type="InterPro" id="IPR016132">
    <property type="entry name" value="Phyto_chromo_attachment"/>
</dbReference>
<dbReference type="PANTHER" id="PTHR43156">
    <property type="entry name" value="STAGE II SPORULATION PROTEIN E-RELATED"/>
    <property type="match status" value="1"/>
</dbReference>
<evidence type="ECO:0000256" key="3">
    <source>
        <dbReference type="ARBA" id="ARBA00022801"/>
    </source>
</evidence>
<evidence type="ECO:0000256" key="5">
    <source>
        <dbReference type="ARBA" id="ARBA00023170"/>
    </source>
</evidence>
<dbReference type="SUPFAM" id="SSF55781">
    <property type="entry name" value="GAF domain-like"/>
    <property type="match status" value="2"/>
</dbReference>
<dbReference type="Gene3D" id="3.60.40.10">
    <property type="entry name" value="PPM-type phosphatase domain"/>
    <property type="match status" value="1"/>
</dbReference>
<keyword evidence="4" id="KW-0157">Chromophore</keyword>
<proteinExistence type="predicted"/>
<evidence type="ECO:0000256" key="1">
    <source>
        <dbReference type="ARBA" id="ARBA00022543"/>
    </source>
</evidence>
<evidence type="ECO:0000259" key="7">
    <source>
        <dbReference type="PROSITE" id="PS50046"/>
    </source>
</evidence>
<dbReference type="Pfam" id="PF00360">
    <property type="entry name" value="PHY"/>
    <property type="match status" value="1"/>
</dbReference>
<keyword evidence="3" id="KW-0378">Hydrolase</keyword>
<organism evidence="8 9">
    <name type="scientific">Luteimicrobium xylanilyticum</name>
    <dbReference type="NCBI Taxonomy" id="1133546"/>
    <lineage>
        <taxon>Bacteria</taxon>
        <taxon>Bacillati</taxon>
        <taxon>Actinomycetota</taxon>
        <taxon>Actinomycetes</taxon>
        <taxon>Micrococcales</taxon>
        <taxon>Luteimicrobium</taxon>
    </lineage>
</organism>
<dbReference type="Proteomes" id="UP000326702">
    <property type="component" value="Chromosome"/>
</dbReference>
<feature type="region of interest" description="Disordered" evidence="6">
    <location>
        <begin position="1"/>
        <end position="20"/>
    </location>
</feature>
<dbReference type="InterPro" id="IPR029016">
    <property type="entry name" value="GAF-like_dom_sf"/>
</dbReference>
<dbReference type="InterPro" id="IPR001294">
    <property type="entry name" value="Phytochrome"/>
</dbReference>
<dbReference type="Gene3D" id="3.30.450.40">
    <property type="match status" value="1"/>
</dbReference>
<dbReference type="Gene3D" id="3.30.450.270">
    <property type="match status" value="1"/>
</dbReference>
<evidence type="ECO:0000256" key="4">
    <source>
        <dbReference type="ARBA" id="ARBA00022991"/>
    </source>
</evidence>
<dbReference type="Pfam" id="PF01590">
    <property type="entry name" value="GAF"/>
    <property type="match status" value="1"/>
</dbReference>
<dbReference type="GO" id="GO:0009584">
    <property type="term" value="P:detection of visible light"/>
    <property type="evidence" value="ECO:0007669"/>
    <property type="project" value="InterPro"/>
</dbReference>
<dbReference type="InterPro" id="IPR001932">
    <property type="entry name" value="PPM-type_phosphatase-like_dom"/>
</dbReference>
<dbReference type="PROSITE" id="PS50046">
    <property type="entry name" value="PHYTOCHROME_2"/>
    <property type="match status" value="1"/>
</dbReference>
<dbReference type="GO" id="GO:0004673">
    <property type="term" value="F:protein histidine kinase activity"/>
    <property type="evidence" value="ECO:0007669"/>
    <property type="project" value="UniProtKB-EC"/>
</dbReference>
<dbReference type="OrthoDB" id="23692at2"/>
<evidence type="ECO:0000256" key="6">
    <source>
        <dbReference type="SAM" id="MobiDB-lite"/>
    </source>
</evidence>
<dbReference type="PANTHER" id="PTHR43156:SF2">
    <property type="entry name" value="STAGE II SPORULATION PROTEIN E"/>
    <property type="match status" value="1"/>
</dbReference>
<dbReference type="AlphaFoldDB" id="A0A5P9Q8U5"/>
<dbReference type="InterPro" id="IPR035965">
    <property type="entry name" value="PAS-like_dom_sf"/>
</dbReference>
<protein>
    <submittedName>
        <fullName evidence="8">Histidine kinase</fullName>
        <ecNumber evidence="8">2.7.13.3</ecNumber>
    </submittedName>
</protein>
<dbReference type="EMBL" id="CP045529">
    <property type="protein sequence ID" value="QFU97847.1"/>
    <property type="molecule type" value="Genomic_DNA"/>
</dbReference>
<dbReference type="InterPro" id="IPR003018">
    <property type="entry name" value="GAF"/>
</dbReference>
<evidence type="ECO:0000313" key="8">
    <source>
        <dbReference type="EMBL" id="QFU97847.1"/>
    </source>
</evidence>
<evidence type="ECO:0000256" key="2">
    <source>
        <dbReference type="ARBA" id="ARBA00022606"/>
    </source>
</evidence>
<gene>
    <name evidence="8" type="primary">cph1</name>
    <name evidence="8" type="ORF">KDY119_01353</name>
</gene>
<keyword evidence="1" id="KW-0600">Photoreceptor protein</keyword>
<dbReference type="Pfam" id="PF08446">
    <property type="entry name" value="PAS_2"/>
    <property type="match status" value="1"/>
</dbReference>
<dbReference type="SMART" id="SM00331">
    <property type="entry name" value="PP2C_SIG"/>
    <property type="match status" value="1"/>
</dbReference>
<dbReference type="SUPFAM" id="SSF81606">
    <property type="entry name" value="PP2C-like"/>
    <property type="match status" value="1"/>
</dbReference>
<dbReference type="Pfam" id="PF07228">
    <property type="entry name" value="SpoIIE"/>
    <property type="match status" value="1"/>
</dbReference>
<dbReference type="Gene3D" id="3.30.450.20">
    <property type="entry name" value="PAS domain"/>
    <property type="match status" value="1"/>
</dbReference>